<sequence length="324" mass="34582">MSTRDAVTLALAGDTMLGRGVAEQLARHGPRSLFSPAVREITTSADLFVLNLECCVSERGEPWPDPDKPFFFRAPPAAVDTLVWLGVDAVTLANNHALDFGRDALLDTRAHLDRAGITSVGAGADQSRARAAGLVETAGVRLGLLGVTDHPADYAAGQHTPGVAYADLHTATPDWLLDSVTALRAQHLVTLVLPHWGPNMTRSPPVHVQAAATALTGAGASLVAGHSAHVFHGVRAGVCYDMGDFVDDYAVDPRLRNDLGLLFLVTLTETGPTGLAAVPLALDYCHTRLARDAEFTWIRDRFTRACAAFGTEVRVEGDRLVARW</sequence>
<evidence type="ECO:0000313" key="3">
    <source>
        <dbReference type="EMBL" id="MCP2164073.1"/>
    </source>
</evidence>
<protein>
    <submittedName>
        <fullName evidence="3">Poly-gamma-glutamate synthesis protein (Capsule biosynthesis protein)</fullName>
    </submittedName>
</protein>
<dbReference type="Pfam" id="PF09587">
    <property type="entry name" value="PGA_cap"/>
    <property type="match status" value="1"/>
</dbReference>
<evidence type="ECO:0000259" key="2">
    <source>
        <dbReference type="SMART" id="SM00854"/>
    </source>
</evidence>
<dbReference type="Proteomes" id="UP001206128">
    <property type="component" value="Unassembled WGS sequence"/>
</dbReference>
<dbReference type="AlphaFoldDB" id="A0AAE3GA62"/>
<accession>A0AAE3GA62</accession>
<dbReference type="RefSeq" id="WP_253767375.1">
    <property type="nucleotide sequence ID" value="NZ_JAMTCK010000002.1"/>
</dbReference>
<organism evidence="3 4">
    <name type="scientific">Goodfellowiella coeruleoviolacea</name>
    <dbReference type="NCBI Taxonomy" id="334858"/>
    <lineage>
        <taxon>Bacteria</taxon>
        <taxon>Bacillati</taxon>
        <taxon>Actinomycetota</taxon>
        <taxon>Actinomycetes</taxon>
        <taxon>Pseudonocardiales</taxon>
        <taxon>Pseudonocardiaceae</taxon>
        <taxon>Goodfellowiella</taxon>
    </lineage>
</organism>
<dbReference type="SUPFAM" id="SSF56300">
    <property type="entry name" value="Metallo-dependent phosphatases"/>
    <property type="match status" value="1"/>
</dbReference>
<name>A0AAE3GA62_9PSEU</name>
<dbReference type="InterPro" id="IPR052169">
    <property type="entry name" value="CW_Biosynth-Accessory"/>
</dbReference>
<dbReference type="Gene3D" id="3.60.21.10">
    <property type="match status" value="1"/>
</dbReference>
<dbReference type="PANTHER" id="PTHR33393">
    <property type="entry name" value="POLYGLUTAMINE SYNTHESIS ACCESSORY PROTEIN RV0574C-RELATED"/>
    <property type="match status" value="1"/>
</dbReference>
<keyword evidence="4" id="KW-1185">Reference proteome</keyword>
<comment type="caution">
    <text evidence="3">The sequence shown here is derived from an EMBL/GenBank/DDBJ whole genome shotgun (WGS) entry which is preliminary data.</text>
</comment>
<evidence type="ECO:0000256" key="1">
    <source>
        <dbReference type="ARBA" id="ARBA00005662"/>
    </source>
</evidence>
<dbReference type="InterPro" id="IPR029052">
    <property type="entry name" value="Metallo-depent_PP-like"/>
</dbReference>
<comment type="similarity">
    <text evidence="1">Belongs to the CapA family.</text>
</comment>
<dbReference type="EMBL" id="JAMTCK010000002">
    <property type="protein sequence ID" value="MCP2164073.1"/>
    <property type="molecule type" value="Genomic_DNA"/>
</dbReference>
<dbReference type="SMART" id="SM00854">
    <property type="entry name" value="PGA_cap"/>
    <property type="match status" value="1"/>
</dbReference>
<dbReference type="InterPro" id="IPR019079">
    <property type="entry name" value="Capsule_synth_CapA"/>
</dbReference>
<feature type="domain" description="Capsule synthesis protein CapA" evidence="2">
    <location>
        <begin position="8"/>
        <end position="249"/>
    </location>
</feature>
<dbReference type="PANTHER" id="PTHR33393:SF13">
    <property type="entry name" value="PGA BIOSYNTHESIS PROTEIN CAPA"/>
    <property type="match status" value="1"/>
</dbReference>
<proteinExistence type="inferred from homology"/>
<dbReference type="CDD" id="cd07381">
    <property type="entry name" value="MPP_CapA"/>
    <property type="match status" value="1"/>
</dbReference>
<evidence type="ECO:0000313" key="4">
    <source>
        <dbReference type="Proteomes" id="UP001206128"/>
    </source>
</evidence>
<reference evidence="3" key="1">
    <citation type="submission" date="2022-06" db="EMBL/GenBank/DDBJ databases">
        <title>Genomic Encyclopedia of Archaeal and Bacterial Type Strains, Phase II (KMG-II): from individual species to whole genera.</title>
        <authorList>
            <person name="Goeker M."/>
        </authorList>
    </citation>
    <scope>NUCLEOTIDE SEQUENCE</scope>
    <source>
        <strain evidence="3">DSM 43935</strain>
    </source>
</reference>
<gene>
    <name evidence="3" type="ORF">LX83_000913</name>
</gene>